<evidence type="ECO:0000313" key="2">
    <source>
        <dbReference type="Proteomes" id="UP000264036"/>
    </source>
</evidence>
<dbReference type="Proteomes" id="UP000264036">
    <property type="component" value="Unassembled WGS sequence"/>
</dbReference>
<dbReference type="EMBL" id="DOEK01000034">
    <property type="protein sequence ID" value="HBP30990.1"/>
    <property type="molecule type" value="Genomic_DNA"/>
</dbReference>
<accession>A0A356LJ05</accession>
<comment type="caution">
    <text evidence="1">The sequence shown here is derived from an EMBL/GenBank/DDBJ whole genome shotgun (WGS) entry which is preliminary data.</text>
</comment>
<sequence>MLKEEEIKKRTGVLRWRMWEFEIYFLANAMYKFYVEDDPAGMRSLLFNQAKIHYIYTLENWNNWEDRSYTLFRVFGGLPVLLSDHDGIISWYSNLDSVLINDRINDHHSYEYQIKNFFIAMRGEWDLLEERSRRYIADPRSKPRNRWIMDTYQYYLGLATGDVARMENALAEFVKPRFLRSRADVESGYTADIISTEAVVLAKLAWRNGYEVNIDSPYVPKEWLPVKPLVHYEDEFDFMKAYTIDPTWGGKFS</sequence>
<dbReference type="InterPro" id="IPR029074">
    <property type="entry name" value="Imm49"/>
</dbReference>
<protein>
    <submittedName>
        <fullName evidence="1">Uncharacterized protein</fullName>
    </submittedName>
</protein>
<reference evidence="1 2" key="1">
    <citation type="journal article" date="2018" name="Nat. Biotechnol.">
        <title>A standardized bacterial taxonomy based on genome phylogeny substantially revises the tree of life.</title>
        <authorList>
            <person name="Parks D.H."/>
            <person name="Chuvochina M."/>
            <person name="Waite D.W."/>
            <person name="Rinke C."/>
            <person name="Skarshewski A."/>
            <person name="Chaumeil P.A."/>
            <person name="Hugenholtz P."/>
        </authorList>
    </citation>
    <scope>NUCLEOTIDE SEQUENCE [LARGE SCALE GENOMIC DNA]</scope>
    <source>
        <strain evidence="1">UBA10707</strain>
    </source>
</reference>
<dbReference type="AlphaFoldDB" id="A0A356LJ05"/>
<gene>
    <name evidence="1" type="ORF">DD666_16445</name>
</gene>
<name>A0A356LJ05_9BURK</name>
<dbReference type="Pfam" id="PF15575">
    <property type="entry name" value="Imm49"/>
    <property type="match status" value="1"/>
</dbReference>
<evidence type="ECO:0000313" key="1">
    <source>
        <dbReference type="EMBL" id="HBP30990.1"/>
    </source>
</evidence>
<proteinExistence type="predicted"/>
<organism evidence="1 2">
    <name type="scientific">Advenella kashmirensis</name>
    <dbReference type="NCBI Taxonomy" id="310575"/>
    <lineage>
        <taxon>Bacteria</taxon>
        <taxon>Pseudomonadati</taxon>
        <taxon>Pseudomonadota</taxon>
        <taxon>Betaproteobacteria</taxon>
        <taxon>Burkholderiales</taxon>
        <taxon>Alcaligenaceae</taxon>
    </lineage>
</organism>